<dbReference type="InterPro" id="IPR052380">
    <property type="entry name" value="Viral_DNA_packaging_terminase"/>
</dbReference>
<dbReference type="PANTHER" id="PTHR39184:SF1">
    <property type="entry name" value="PBSX PHAGE TERMINASE LARGE SUBUNIT"/>
    <property type="match status" value="1"/>
</dbReference>
<dbReference type="InterPro" id="IPR027417">
    <property type="entry name" value="P-loop_NTPase"/>
</dbReference>
<dbReference type="NCBIfam" id="TIGR01547">
    <property type="entry name" value="phage_term_2"/>
    <property type="match status" value="1"/>
</dbReference>
<keyword evidence="3" id="KW-1185">Reference proteome</keyword>
<reference evidence="2 3" key="1">
    <citation type="submission" date="2018-03" db="EMBL/GenBank/DDBJ databases">
        <title>Genomics characterization of novel bacteriophages specific to non-O157 and O157 Shiga toxin-producing Escherichia coli (STEC) in non-fecal composts.</title>
        <authorList>
            <person name="Liao Y.-T."/>
            <person name="Sun X."/>
            <person name="Quintela I.A."/>
            <person name="Bridges D.F."/>
            <person name="Liu F."/>
            <person name="Zhang Y."/>
            <person name="Salvador A."/>
            <person name="Wu V.C.H."/>
        </authorList>
    </citation>
    <scope>NUCLEOTIDE SEQUENCE [LARGE SCALE GENOMIC DNA]</scope>
</reference>
<protein>
    <submittedName>
        <fullName evidence="2">Terminase large subunit</fullName>
    </submittedName>
</protein>
<dbReference type="Gene3D" id="3.30.420.240">
    <property type="match status" value="1"/>
</dbReference>
<accession>A0A494RGK2</accession>
<evidence type="ECO:0000313" key="2">
    <source>
        <dbReference type="EMBL" id="AVZ45665.1"/>
    </source>
</evidence>
<dbReference type="PANTHER" id="PTHR39184">
    <property type="match status" value="1"/>
</dbReference>
<name>A0A494RGK2_9CAUD</name>
<sequence length="486" mass="54805">MNKILTHNWKVMYQLNPALREVWKTKARYKVIYGGRASSKSHDAAGFAIYLAANFKLKFLCVRQFQNKISESVYTLLKDKIEISDFKDEFNLLKNSIEHKRTKSEFLFYGIARNVDEIKSTEGVDVLWLEEAHALTEEQWDIIEPTIRKEGSEIWIIFNPDEEADFVYQNFVMRPPKNAIVKKINWQDNPFLSQTMLDVIAGMYERDPKKAEHVYGGVPKTGGDKSVINRAFVKAALNLHKHPTLGWSLSGSNRIGFDVADDGDDLNATAFVTGNVLRGIKTWEGLEDELLKSASGVWKDALTFGASITYDAIGVGAFAGSKFDELNEYAIHENPTFPRIEFNAFNAQGAVDDPDDVFLELPHVEILNKDHFANIKAQKWTEIAERFRKTYEYATGQAVYPTDELISIDTDGIPELGIPAWSAEEIETFLFEMSAPRKDTSVLGKFKVESKKDMAKRGVKSPNKADAAIMALMKPIVAASGFFSNL</sequence>
<dbReference type="EMBL" id="MH051335">
    <property type="protein sequence ID" value="AVZ45665.1"/>
    <property type="molecule type" value="Genomic_DNA"/>
</dbReference>
<evidence type="ECO:0000259" key="1">
    <source>
        <dbReference type="Pfam" id="PF04466"/>
    </source>
</evidence>
<dbReference type="Pfam" id="PF04466">
    <property type="entry name" value="Terminase_3"/>
    <property type="match status" value="1"/>
</dbReference>
<evidence type="ECO:0000313" key="3">
    <source>
        <dbReference type="Proteomes" id="UP000294705"/>
    </source>
</evidence>
<dbReference type="Proteomes" id="UP000294705">
    <property type="component" value="Segment"/>
</dbReference>
<gene>
    <name evidence="2" type="ORF">vBEcoMRo157lw_00017</name>
</gene>
<dbReference type="InterPro" id="IPR035412">
    <property type="entry name" value="Terminase_L_N"/>
</dbReference>
<proteinExistence type="predicted"/>
<dbReference type="InterPro" id="IPR006437">
    <property type="entry name" value="Phage_terminase_lsu"/>
</dbReference>
<organism evidence="2 3">
    <name type="scientific">Escherichia phage vB_EcoM-Ro157lw</name>
    <dbReference type="NCBI Taxonomy" id="2144177"/>
    <lineage>
        <taxon>Viruses</taxon>
        <taxon>Duplodnaviria</taxon>
        <taxon>Heunggongvirae</taxon>
        <taxon>Uroviricota</taxon>
        <taxon>Caudoviricetes</taxon>
        <taxon>Lindbergviridae</taxon>
        <taxon>Wifcevirus</taxon>
        <taxon>Wifcevirus Ro157lw</taxon>
    </lineage>
</organism>
<dbReference type="Gene3D" id="3.40.50.300">
    <property type="entry name" value="P-loop containing nucleotide triphosphate hydrolases"/>
    <property type="match status" value="1"/>
</dbReference>
<feature type="domain" description="Phage terminase large subunit N-terminal" evidence="1">
    <location>
        <begin position="27"/>
        <end position="217"/>
    </location>
</feature>